<dbReference type="RefSeq" id="WP_013994888.1">
    <property type="nucleotide sequence ID" value="NC_015844.1"/>
</dbReference>
<reference evidence="1 2" key="2">
    <citation type="journal article" date="2012" name="Environ. Microbiol.">
        <title>Characterization of the first alginolytic operons in a marine bacterium: from their emergence in marine Flavobacteriia to their independent transfers to marine Proteobacteria and human gut Bacteroides.</title>
        <authorList>
            <person name="Thomas F."/>
            <person name="Barbeyron T."/>
            <person name="Tonon T."/>
            <person name="Genicot S."/>
            <person name="Czjzek M."/>
            <person name="Michel G."/>
        </authorList>
    </citation>
    <scope>NUCLEOTIDE SEQUENCE [LARGE SCALE GENOMIC DNA]</scope>
    <source>
        <strain evidence="2">DSM 12802 / CCUG 47099 / CIP 106680 / NCIMB 13871 / Dsij</strain>
    </source>
</reference>
<dbReference type="STRING" id="63186.ZOBELLIA_3560"/>
<dbReference type="Proteomes" id="UP000008898">
    <property type="component" value="Chromosome"/>
</dbReference>
<protein>
    <submittedName>
        <fullName evidence="1">Uncharacterized protein</fullName>
    </submittedName>
</protein>
<organism evidence="1 2">
    <name type="scientific">Zobellia galactanivorans (strain DSM 12802 / CCUG 47099 / CIP 106680 / NCIMB 13871 / Dsij)</name>
    <dbReference type="NCBI Taxonomy" id="63186"/>
    <lineage>
        <taxon>Bacteria</taxon>
        <taxon>Pseudomonadati</taxon>
        <taxon>Bacteroidota</taxon>
        <taxon>Flavobacteriia</taxon>
        <taxon>Flavobacteriales</taxon>
        <taxon>Flavobacteriaceae</taxon>
        <taxon>Zobellia</taxon>
    </lineage>
</organism>
<dbReference type="EMBL" id="FP476056">
    <property type="protein sequence ID" value="CAZ97698.1"/>
    <property type="molecule type" value="Genomic_DNA"/>
</dbReference>
<evidence type="ECO:0000313" key="1">
    <source>
        <dbReference type="EMBL" id="CAZ97698.1"/>
    </source>
</evidence>
<dbReference type="OrthoDB" id="1451381at2"/>
<evidence type="ECO:0000313" key="2">
    <source>
        <dbReference type="Proteomes" id="UP000008898"/>
    </source>
</evidence>
<reference evidence="2" key="1">
    <citation type="submission" date="2009-07" db="EMBL/GenBank/DDBJ databases">
        <title>Complete genome sequence of Zobellia galactanivorans Dsij.</title>
        <authorList>
            <consortium name="Genoscope - CEA"/>
        </authorList>
    </citation>
    <scope>NUCLEOTIDE SEQUENCE [LARGE SCALE GENOMIC DNA]</scope>
    <source>
        <strain evidence="2">DSM 12802 / CCUG 47099 / CIP 106680 / NCIMB 13871 / Dsij</strain>
    </source>
</reference>
<sequence>MEGLECLLQVYAIGEVRYTERAVSTKNPLIRTFMERCALERSDFIMDIWQMVIRKNQPTDIGGLLAWHKNLYGKDYLITKPLYHLNIASLDQTAFEICQYMMLSNLSEELIALFIEQAVKLEVNLFTLKHFKILSRD</sequence>
<dbReference type="AlphaFoldDB" id="G0L183"/>
<keyword evidence="2" id="KW-1185">Reference proteome</keyword>
<name>G0L183_ZOBGA</name>
<proteinExistence type="predicted"/>
<gene>
    <name evidence="1" type="ordered locus">zobellia_3560</name>
</gene>
<dbReference type="HOGENOM" id="CLU_1864395_0_0_10"/>
<accession>G0L183</accession>
<dbReference type="KEGG" id="zga:ZOBELLIA_3560"/>